<dbReference type="Pfam" id="PF00246">
    <property type="entry name" value="Peptidase_M14"/>
    <property type="match status" value="1"/>
</dbReference>
<gene>
    <name evidence="9" type="ORF">IRI77_07115</name>
</gene>
<feature type="signal peptide" evidence="7">
    <location>
        <begin position="1"/>
        <end position="26"/>
    </location>
</feature>
<evidence type="ECO:0000256" key="2">
    <source>
        <dbReference type="ARBA" id="ARBA00005988"/>
    </source>
</evidence>
<dbReference type="Proteomes" id="UP000593892">
    <property type="component" value="Chromosome"/>
</dbReference>
<dbReference type="InterPro" id="IPR000834">
    <property type="entry name" value="Peptidase_M14"/>
</dbReference>
<evidence type="ECO:0000256" key="7">
    <source>
        <dbReference type="SAM" id="SignalP"/>
    </source>
</evidence>
<dbReference type="PANTHER" id="PTHR11705">
    <property type="entry name" value="PROTEASE FAMILY M14 CARBOXYPEPTIDASE A,B"/>
    <property type="match status" value="1"/>
</dbReference>
<evidence type="ECO:0000256" key="1">
    <source>
        <dbReference type="ARBA" id="ARBA00001947"/>
    </source>
</evidence>
<protein>
    <recommendedName>
        <fullName evidence="8">Peptidase M14 domain-containing protein</fullName>
    </recommendedName>
</protein>
<dbReference type="PANTHER" id="PTHR11705:SF143">
    <property type="entry name" value="SLL0236 PROTEIN"/>
    <property type="match status" value="1"/>
</dbReference>
<evidence type="ECO:0000256" key="4">
    <source>
        <dbReference type="ARBA" id="ARBA00022801"/>
    </source>
</evidence>
<keyword evidence="6" id="KW-0482">Metalloprotease</keyword>
<name>A0A7S7NU05_PALFE</name>
<dbReference type="SUPFAM" id="SSF53187">
    <property type="entry name" value="Zn-dependent exopeptidases"/>
    <property type="match status" value="1"/>
</dbReference>
<keyword evidence="3" id="KW-0645">Protease</keyword>
<keyword evidence="4" id="KW-0378">Hydrolase</keyword>
<sequence length="800" mass="87893">MVLSQVTRRRAVLAILCALSSLGAVPSPKDHFGFTPGDDYKLANYQEVIGYFQKLAASSDRIKLVEFGKSSEGRATYVAFISSAENLKRLDQYKEMNRRLALGLATPEEAAKLSAESKAIVWIDSGLHATEVAPVQQAPHLAYKMITGETDEIRRIRDNVILMQVPVINPDGLDMTAGWYRKNVGTPHELAPLPTLYQKYSGHDNNRDWFMLNLPETRNVCRLLFREWFPQIVYNQHQVAPFPARIFIPPYAEPLNPNIPAAVMEGISGIGAAMRERFARENKAGAMSYNGFDAWWNGGLRSAPAFHNMHGILTETALYQYATPKVYKLTEIPERFANGIPAREPSVFYEKPWLGGRWALMDAVDYMLTADFAILELAASRPRQFLHKAWEMAQEQIAAGQKGGPYAYVIPADPGNAWQAAEMLRRLQGAGVEVRKTTAPVEVNGKSYAAGSYLVLTAQPFRGYIVDLMEPQKYPEIRSSANGPVKRPYDLAGWTLPYQMGVQYARIEQPSAIGSELIGDLPAQEPPASWLPKPGAPKARVALYEPFLANSDTGWTQWMLDYFHVGHTVVHNADLRAADLRSRFDTIILAQQSMNSILHGTREGERSGRGEPQVEAAPNVQRAEFTGGIGVEGARGLQEFVKQGGTLVALDTATELPLALFPIGVRGVLRSGEEETSGGWSCPGSLLHLNVDTSHPLAAGVAKDAIATSTGGQAFDVTMLPEFNQGDREVKVVASYAKQNLLASGWIAGERIVAGKPAVVSARMGQGRVVLIGFRAQFRGQSFGTFKFLLNAIYQSAGQN</sequence>
<comment type="similarity">
    <text evidence="2">Belongs to the peptidase M14 family.</text>
</comment>
<evidence type="ECO:0000259" key="8">
    <source>
        <dbReference type="Pfam" id="PF00246"/>
    </source>
</evidence>
<dbReference type="GO" id="GO:0006508">
    <property type="term" value="P:proteolysis"/>
    <property type="evidence" value="ECO:0007669"/>
    <property type="project" value="UniProtKB-KW"/>
</dbReference>
<feature type="chain" id="PRO_5032726777" description="Peptidase M14 domain-containing protein" evidence="7">
    <location>
        <begin position="27"/>
        <end position="800"/>
    </location>
</feature>
<dbReference type="InterPro" id="IPR029062">
    <property type="entry name" value="Class_I_gatase-like"/>
</dbReference>
<dbReference type="AlphaFoldDB" id="A0A7S7NU05"/>
<proteinExistence type="inferred from homology"/>
<keyword evidence="10" id="KW-1185">Reference proteome</keyword>
<accession>A0A7S7NU05</accession>
<evidence type="ECO:0000256" key="3">
    <source>
        <dbReference type="ARBA" id="ARBA00022670"/>
    </source>
</evidence>
<evidence type="ECO:0000256" key="5">
    <source>
        <dbReference type="ARBA" id="ARBA00022833"/>
    </source>
</evidence>
<evidence type="ECO:0000313" key="9">
    <source>
        <dbReference type="EMBL" id="QOY89715.1"/>
    </source>
</evidence>
<dbReference type="RefSeq" id="WP_194451377.1">
    <property type="nucleotide sequence ID" value="NZ_CP063849.1"/>
</dbReference>
<comment type="cofactor">
    <cofactor evidence="1">
        <name>Zn(2+)</name>
        <dbReference type="ChEBI" id="CHEBI:29105"/>
    </cofactor>
</comment>
<keyword evidence="5" id="KW-0862">Zinc</keyword>
<organism evidence="9 10">
    <name type="scientific">Paludibaculum fermentans</name>
    <dbReference type="NCBI Taxonomy" id="1473598"/>
    <lineage>
        <taxon>Bacteria</taxon>
        <taxon>Pseudomonadati</taxon>
        <taxon>Acidobacteriota</taxon>
        <taxon>Terriglobia</taxon>
        <taxon>Bryobacterales</taxon>
        <taxon>Bryobacteraceae</taxon>
        <taxon>Paludibaculum</taxon>
    </lineage>
</organism>
<feature type="domain" description="Peptidase M14" evidence="8">
    <location>
        <begin position="51"/>
        <end position="209"/>
    </location>
</feature>
<dbReference type="KEGG" id="pfer:IRI77_07115"/>
<dbReference type="GO" id="GO:0004181">
    <property type="term" value="F:metallocarboxypeptidase activity"/>
    <property type="evidence" value="ECO:0007669"/>
    <property type="project" value="InterPro"/>
</dbReference>
<keyword evidence="7" id="KW-0732">Signal</keyword>
<reference evidence="9 10" key="1">
    <citation type="submission" date="2020-10" db="EMBL/GenBank/DDBJ databases">
        <title>Complete genome sequence of Paludibaculum fermentans P105T, a facultatively anaerobic acidobacterium capable of dissimilatory Fe(III) reduction.</title>
        <authorList>
            <person name="Dedysh S.N."/>
            <person name="Beletsky A.V."/>
            <person name="Kulichevskaya I.S."/>
            <person name="Mardanov A.V."/>
            <person name="Ravin N.V."/>
        </authorList>
    </citation>
    <scope>NUCLEOTIDE SEQUENCE [LARGE SCALE GENOMIC DNA]</scope>
    <source>
        <strain evidence="9 10">P105</strain>
    </source>
</reference>
<dbReference type="Gene3D" id="3.40.630.10">
    <property type="entry name" value="Zn peptidases"/>
    <property type="match status" value="1"/>
</dbReference>
<dbReference type="GO" id="GO:0008270">
    <property type="term" value="F:zinc ion binding"/>
    <property type="evidence" value="ECO:0007669"/>
    <property type="project" value="InterPro"/>
</dbReference>
<dbReference type="EMBL" id="CP063849">
    <property type="protein sequence ID" value="QOY89715.1"/>
    <property type="molecule type" value="Genomic_DNA"/>
</dbReference>
<evidence type="ECO:0000256" key="6">
    <source>
        <dbReference type="ARBA" id="ARBA00023049"/>
    </source>
</evidence>
<evidence type="ECO:0000313" key="10">
    <source>
        <dbReference type="Proteomes" id="UP000593892"/>
    </source>
</evidence>
<dbReference type="GO" id="GO:0005615">
    <property type="term" value="C:extracellular space"/>
    <property type="evidence" value="ECO:0007669"/>
    <property type="project" value="TreeGrafter"/>
</dbReference>
<dbReference type="SUPFAM" id="SSF52317">
    <property type="entry name" value="Class I glutamine amidotransferase-like"/>
    <property type="match status" value="1"/>
</dbReference>
<dbReference type="CDD" id="cd06240">
    <property type="entry name" value="M14-like"/>
    <property type="match status" value="1"/>
</dbReference>
<dbReference type="Gene3D" id="3.40.50.880">
    <property type="match status" value="1"/>
</dbReference>